<feature type="transmembrane region" description="Helical" evidence="7">
    <location>
        <begin position="466"/>
        <end position="487"/>
    </location>
</feature>
<feature type="transmembrane region" description="Helical" evidence="7">
    <location>
        <begin position="364"/>
        <end position="391"/>
    </location>
</feature>
<dbReference type="InterPro" id="IPR003392">
    <property type="entry name" value="PTHD_SSD"/>
</dbReference>
<evidence type="ECO:0000259" key="8">
    <source>
        <dbReference type="PROSITE" id="PS50156"/>
    </source>
</evidence>
<evidence type="ECO:0000256" key="6">
    <source>
        <dbReference type="ARBA" id="ARBA00023180"/>
    </source>
</evidence>
<accession>A0AAN8J127</accession>
<proteinExistence type="inferred from homology"/>
<dbReference type="PANTHER" id="PTHR10796:SF95">
    <property type="entry name" value="SSD DOMAIN-CONTAINING PROTEIN"/>
    <property type="match status" value="1"/>
</dbReference>
<gene>
    <name evidence="9" type="ORF">GCK32_010752</name>
</gene>
<organism evidence="9 10">
    <name type="scientific">Trichostrongylus colubriformis</name>
    <name type="common">Black scour worm</name>
    <dbReference type="NCBI Taxonomy" id="6319"/>
    <lineage>
        <taxon>Eukaryota</taxon>
        <taxon>Metazoa</taxon>
        <taxon>Ecdysozoa</taxon>
        <taxon>Nematoda</taxon>
        <taxon>Chromadorea</taxon>
        <taxon>Rhabditida</taxon>
        <taxon>Rhabditina</taxon>
        <taxon>Rhabditomorpha</taxon>
        <taxon>Strongyloidea</taxon>
        <taxon>Trichostrongylidae</taxon>
        <taxon>Trichostrongylus</taxon>
    </lineage>
</organism>
<dbReference type="Gene3D" id="1.20.1640.10">
    <property type="entry name" value="Multidrug efflux transporter AcrB transmembrane domain"/>
    <property type="match status" value="1"/>
</dbReference>
<dbReference type="GO" id="GO:0005886">
    <property type="term" value="C:plasma membrane"/>
    <property type="evidence" value="ECO:0007669"/>
    <property type="project" value="TreeGrafter"/>
</dbReference>
<keyword evidence="3 7" id="KW-0812">Transmembrane</keyword>
<dbReference type="PROSITE" id="PS50156">
    <property type="entry name" value="SSD"/>
    <property type="match status" value="1"/>
</dbReference>
<keyword evidence="6" id="KW-0325">Glycoprotein</keyword>
<evidence type="ECO:0000256" key="5">
    <source>
        <dbReference type="ARBA" id="ARBA00023136"/>
    </source>
</evidence>
<sequence>MAAHSEATVVVPPAFIRLLNYCFRELGFFVADHDKLVIVVILLFTMIASVKIAFTPQQNDIRTGSSPVGARSRSEMAVYNNYFGSNGDPIMVFAIVVAKDGGSMARLDHMGEAVKQLDFVTNNITYDGQSFYTLCSDFCDINEPIRHFYNGLVMNVNSTAEYPISTTFPIMNVFGKDLDLSPNFFGVRTSNINGSVEFLKVVSYQLRANRPSNWTEYDLQTYERRVIAYFDKEMKSDLLTIYTFTLTYASDEIVRAGLSTFPYLGVGFAVMTIFSVITVYYSTSKANQWSFYKIVDAVFGCVCPLLATSSALGFLFWCGLPFTSILCVTPFLVLAIGVDDAYLMMHSWMRISNANPAMMKRERVAHMLVDVGPSVTITSLTNFIAFLVGFYTPTPDIQVFCLGNAIAILFDLIYQITLFAACLSITGNLQIQKNSRTVKVRQWSNVKSEEPSHVLDKYSQWLANKFTAIFLFATLCCYWFISIVGSLQIQVVLSPDKLVRADSNFVKMNYYREHFLLVNYTTANIFIQNPGNLNETPRLRALNQLIESFESYPECLGANFSHYFLRLDRIWVTVSYHGELMGDNVYRKSLLDRWRNTADSFLELNVTVFDDYSPFLDQAVESNYESLV</sequence>
<dbReference type="PANTHER" id="PTHR10796">
    <property type="entry name" value="PATCHED-RELATED"/>
    <property type="match status" value="1"/>
</dbReference>
<evidence type="ECO:0000256" key="1">
    <source>
        <dbReference type="ARBA" id="ARBA00004141"/>
    </source>
</evidence>
<reference evidence="9 10" key="1">
    <citation type="submission" date="2019-10" db="EMBL/GenBank/DDBJ databases">
        <title>Assembly and Annotation for the nematode Trichostrongylus colubriformis.</title>
        <authorList>
            <person name="Martin J."/>
        </authorList>
    </citation>
    <scope>NUCLEOTIDE SEQUENCE [LARGE SCALE GENOMIC DNA]</scope>
    <source>
        <strain evidence="9">G859</strain>
        <tissue evidence="9">Whole worm</tissue>
    </source>
</reference>
<feature type="transmembrane region" description="Helical" evidence="7">
    <location>
        <begin position="397"/>
        <end position="426"/>
    </location>
</feature>
<keyword evidence="10" id="KW-1185">Reference proteome</keyword>
<keyword evidence="5 7" id="KW-0472">Membrane</keyword>
<dbReference type="Pfam" id="PF02460">
    <property type="entry name" value="Patched"/>
    <property type="match status" value="1"/>
</dbReference>
<dbReference type="GO" id="GO:0018996">
    <property type="term" value="P:molting cycle, collagen and cuticulin-based cuticle"/>
    <property type="evidence" value="ECO:0007669"/>
    <property type="project" value="TreeGrafter"/>
</dbReference>
<keyword evidence="4 7" id="KW-1133">Transmembrane helix</keyword>
<evidence type="ECO:0000313" key="9">
    <source>
        <dbReference type="EMBL" id="KAK5973384.1"/>
    </source>
</evidence>
<dbReference type="AlphaFoldDB" id="A0AAN8J127"/>
<comment type="similarity">
    <text evidence="2">Belongs to the patched family.</text>
</comment>
<dbReference type="InterPro" id="IPR051697">
    <property type="entry name" value="Patched_domain-protein"/>
</dbReference>
<dbReference type="GO" id="GO:0030659">
    <property type="term" value="C:cytoplasmic vesicle membrane"/>
    <property type="evidence" value="ECO:0007669"/>
    <property type="project" value="TreeGrafter"/>
</dbReference>
<feature type="domain" description="SSD" evidence="8">
    <location>
        <begin position="267"/>
        <end position="425"/>
    </location>
</feature>
<name>A0AAN8J127_TRICO</name>
<evidence type="ECO:0000256" key="4">
    <source>
        <dbReference type="ARBA" id="ARBA00022989"/>
    </source>
</evidence>
<dbReference type="InterPro" id="IPR000731">
    <property type="entry name" value="SSD"/>
</dbReference>
<feature type="transmembrane region" description="Helical" evidence="7">
    <location>
        <begin position="261"/>
        <end position="282"/>
    </location>
</feature>
<evidence type="ECO:0000256" key="7">
    <source>
        <dbReference type="SAM" id="Phobius"/>
    </source>
</evidence>
<comment type="subcellular location">
    <subcellularLocation>
        <location evidence="1">Membrane</location>
        <topology evidence="1">Multi-pass membrane protein</topology>
    </subcellularLocation>
</comment>
<dbReference type="SUPFAM" id="SSF82866">
    <property type="entry name" value="Multidrug efflux transporter AcrB transmembrane domain"/>
    <property type="match status" value="1"/>
</dbReference>
<feature type="transmembrane region" description="Helical" evidence="7">
    <location>
        <begin position="36"/>
        <end position="54"/>
    </location>
</feature>
<dbReference type="EMBL" id="WIXE01015557">
    <property type="protein sequence ID" value="KAK5973384.1"/>
    <property type="molecule type" value="Genomic_DNA"/>
</dbReference>
<dbReference type="GO" id="GO:0006897">
    <property type="term" value="P:endocytosis"/>
    <property type="evidence" value="ECO:0007669"/>
    <property type="project" value="TreeGrafter"/>
</dbReference>
<evidence type="ECO:0000313" key="10">
    <source>
        <dbReference type="Proteomes" id="UP001331761"/>
    </source>
</evidence>
<dbReference type="Proteomes" id="UP001331761">
    <property type="component" value="Unassembled WGS sequence"/>
</dbReference>
<evidence type="ECO:0000256" key="3">
    <source>
        <dbReference type="ARBA" id="ARBA00022692"/>
    </source>
</evidence>
<comment type="caution">
    <text evidence="9">The sequence shown here is derived from an EMBL/GenBank/DDBJ whole genome shotgun (WGS) entry which is preliminary data.</text>
</comment>
<protein>
    <submittedName>
        <fullName evidence="9">Patched domain-containing protein 3</fullName>
    </submittedName>
</protein>
<feature type="transmembrane region" description="Helical" evidence="7">
    <location>
        <begin position="322"/>
        <end position="343"/>
    </location>
</feature>
<evidence type="ECO:0000256" key="2">
    <source>
        <dbReference type="ARBA" id="ARBA00005585"/>
    </source>
</evidence>